<comment type="similarity">
    <text evidence="2">Belongs to the malectin family.</text>
</comment>
<evidence type="ECO:0000256" key="6">
    <source>
        <dbReference type="ARBA" id="ARBA00022989"/>
    </source>
</evidence>
<dbReference type="EMBL" id="KB310391">
    <property type="protein sequence ID" value="ELT91685.1"/>
    <property type="molecule type" value="Genomic_DNA"/>
</dbReference>
<dbReference type="EnsemblMetazoa" id="CapteT148335">
    <property type="protein sequence ID" value="CapteP148335"/>
    <property type="gene ID" value="CapteG148335"/>
</dbReference>
<evidence type="ECO:0000256" key="5">
    <source>
        <dbReference type="ARBA" id="ARBA00022824"/>
    </source>
</evidence>
<evidence type="ECO:0000313" key="15">
    <source>
        <dbReference type="EnsemblMetazoa" id="CapteP148335"/>
    </source>
</evidence>
<feature type="region of interest" description="Disordered" evidence="10">
    <location>
        <begin position="199"/>
        <end position="246"/>
    </location>
</feature>
<dbReference type="InterPro" id="IPR021720">
    <property type="entry name" value="Malectin_dom"/>
</dbReference>
<evidence type="ECO:0000256" key="11">
    <source>
        <dbReference type="SAM" id="Phobius"/>
    </source>
</evidence>
<keyword evidence="16" id="KW-1185">Reference proteome</keyword>
<dbReference type="GO" id="GO:0005789">
    <property type="term" value="C:endoplasmic reticulum membrane"/>
    <property type="evidence" value="ECO:0007669"/>
    <property type="project" value="UniProtKB-SubCell"/>
</dbReference>
<evidence type="ECO:0000256" key="3">
    <source>
        <dbReference type="ARBA" id="ARBA00022692"/>
    </source>
</evidence>
<keyword evidence="7 11" id="KW-0472">Membrane</keyword>
<keyword evidence="4 12" id="KW-0732">Signal</keyword>
<dbReference type="PANTHER" id="PTHR13460:SF0">
    <property type="entry name" value="MALECTIN"/>
    <property type="match status" value="1"/>
</dbReference>
<dbReference type="Gene3D" id="2.60.120.430">
    <property type="entry name" value="Galactose-binding lectin"/>
    <property type="match status" value="1"/>
</dbReference>
<reference evidence="16" key="1">
    <citation type="submission" date="2012-12" db="EMBL/GenBank/DDBJ databases">
        <authorList>
            <person name="Hellsten U."/>
            <person name="Grimwood J."/>
            <person name="Chapman J.A."/>
            <person name="Shapiro H."/>
            <person name="Aerts A."/>
            <person name="Otillar R.P."/>
            <person name="Terry A.Y."/>
            <person name="Boore J.L."/>
            <person name="Simakov O."/>
            <person name="Marletaz F."/>
            <person name="Cho S.-J."/>
            <person name="Edsinger-Gonzales E."/>
            <person name="Havlak P."/>
            <person name="Kuo D.-H."/>
            <person name="Larsson T."/>
            <person name="Lv J."/>
            <person name="Arendt D."/>
            <person name="Savage R."/>
            <person name="Osoegawa K."/>
            <person name="de Jong P."/>
            <person name="Lindberg D.R."/>
            <person name="Seaver E.C."/>
            <person name="Weisblat D.A."/>
            <person name="Putnam N.H."/>
            <person name="Grigoriev I.V."/>
            <person name="Rokhsar D.S."/>
        </authorList>
    </citation>
    <scope>NUCLEOTIDE SEQUENCE</scope>
    <source>
        <strain evidence="16">I ESC-2004</strain>
    </source>
</reference>
<dbReference type="Pfam" id="PF11721">
    <property type="entry name" value="Malectin"/>
    <property type="match status" value="1"/>
</dbReference>
<keyword evidence="5" id="KW-0256">Endoplasmic reticulum</keyword>
<dbReference type="OrthoDB" id="10013439at2759"/>
<dbReference type="InterPro" id="IPR039155">
    <property type="entry name" value="MLEC"/>
</dbReference>
<dbReference type="FunCoup" id="R7TKP8">
    <property type="interactions" value="622"/>
</dbReference>
<feature type="chain" id="PRO_5008787102" description="Malectin domain-containing protein" evidence="12">
    <location>
        <begin position="29"/>
        <end position="274"/>
    </location>
</feature>
<evidence type="ECO:0000256" key="12">
    <source>
        <dbReference type="SAM" id="SignalP"/>
    </source>
</evidence>
<evidence type="ECO:0000256" key="1">
    <source>
        <dbReference type="ARBA" id="ARBA00004115"/>
    </source>
</evidence>
<dbReference type="Proteomes" id="UP000014760">
    <property type="component" value="Unassembled WGS sequence"/>
</dbReference>
<feature type="compositionally biased region" description="Acidic residues" evidence="10">
    <location>
        <begin position="210"/>
        <end position="223"/>
    </location>
</feature>
<dbReference type="HOGENOM" id="CLU_065446_1_0_1"/>
<sequence>MYLSRATRELFALLLFIVLCTVEVTGLGQVIWAVNSGGDAHVDVHGIRYQKDFLSDGVASDYGKSLFIQRVAPQDQILYQTERYHTVNFGYEVPVNKDGDYVIVLKFSEVWFTQAFQKVFDIRINGHVVSEGLDIFARVGRGVAHDEVVPFNLKKGMLKIAGESMEFDGTLIIEFVKLDRDNPKINALYVMRGTLEDVPELPALPGTDNEITEDETEEEDPEEEARAKASKHKRSPADKKVQNPYATDDTSSMMLPIVIALAAFIPLLFCLCKL</sequence>
<keyword evidence="3 11" id="KW-0812">Transmembrane</keyword>
<proteinExistence type="inferred from homology"/>
<feature type="transmembrane region" description="Helical" evidence="11">
    <location>
        <begin position="253"/>
        <end position="272"/>
    </location>
</feature>
<gene>
    <name evidence="14" type="ORF">CAPTEDRAFT_148335</name>
</gene>
<evidence type="ECO:0000313" key="14">
    <source>
        <dbReference type="EMBL" id="ELT91685.1"/>
    </source>
</evidence>
<reference evidence="14 16" key="2">
    <citation type="journal article" date="2013" name="Nature">
        <title>Insights into bilaterian evolution from three spiralian genomes.</title>
        <authorList>
            <person name="Simakov O."/>
            <person name="Marletaz F."/>
            <person name="Cho S.J."/>
            <person name="Edsinger-Gonzales E."/>
            <person name="Havlak P."/>
            <person name="Hellsten U."/>
            <person name="Kuo D.H."/>
            <person name="Larsson T."/>
            <person name="Lv J."/>
            <person name="Arendt D."/>
            <person name="Savage R."/>
            <person name="Osoegawa K."/>
            <person name="de Jong P."/>
            <person name="Grimwood J."/>
            <person name="Chapman J.A."/>
            <person name="Shapiro H."/>
            <person name="Aerts A."/>
            <person name="Otillar R.P."/>
            <person name="Terry A.Y."/>
            <person name="Boore J.L."/>
            <person name="Grigoriev I.V."/>
            <person name="Lindberg D.R."/>
            <person name="Seaver E.C."/>
            <person name="Weisblat D.A."/>
            <person name="Putnam N.H."/>
            <person name="Rokhsar D.S."/>
        </authorList>
    </citation>
    <scope>NUCLEOTIDE SEQUENCE</scope>
    <source>
        <strain evidence="14 16">I ESC-2004</strain>
    </source>
</reference>
<dbReference type="STRING" id="283909.R7TKP8"/>
<feature type="signal peptide" evidence="12">
    <location>
        <begin position="1"/>
        <end position="28"/>
    </location>
</feature>
<dbReference type="GO" id="GO:0030246">
    <property type="term" value="F:carbohydrate binding"/>
    <property type="evidence" value="ECO:0007669"/>
    <property type="project" value="InterPro"/>
</dbReference>
<reference evidence="15" key="3">
    <citation type="submission" date="2015-06" db="UniProtKB">
        <authorList>
            <consortium name="EnsemblMetazoa"/>
        </authorList>
    </citation>
    <scope>IDENTIFICATION</scope>
</reference>
<dbReference type="PANTHER" id="PTHR13460">
    <property type="match status" value="1"/>
</dbReference>
<organism evidence="14">
    <name type="scientific">Capitella teleta</name>
    <name type="common">Polychaete worm</name>
    <dbReference type="NCBI Taxonomy" id="283909"/>
    <lineage>
        <taxon>Eukaryota</taxon>
        <taxon>Metazoa</taxon>
        <taxon>Spiralia</taxon>
        <taxon>Lophotrochozoa</taxon>
        <taxon>Annelida</taxon>
        <taxon>Polychaeta</taxon>
        <taxon>Sedentaria</taxon>
        <taxon>Scolecida</taxon>
        <taxon>Capitellidae</taxon>
        <taxon>Capitella</taxon>
    </lineage>
</organism>
<evidence type="ECO:0000256" key="2">
    <source>
        <dbReference type="ARBA" id="ARBA00009141"/>
    </source>
</evidence>
<keyword evidence="6 11" id="KW-1133">Transmembrane helix</keyword>
<keyword evidence="9" id="KW-0119">Carbohydrate metabolism</keyword>
<evidence type="ECO:0000313" key="16">
    <source>
        <dbReference type="Proteomes" id="UP000014760"/>
    </source>
</evidence>
<evidence type="ECO:0000256" key="8">
    <source>
        <dbReference type="ARBA" id="ARBA00023180"/>
    </source>
</evidence>
<dbReference type="OMA" id="PNPYSMD"/>
<name>R7TKP8_CAPTE</name>
<accession>R7TKP8</accession>
<comment type="subcellular location">
    <subcellularLocation>
        <location evidence="1">Endoplasmic reticulum membrane</location>
        <topology evidence="1">Single-pass type I membrane protein</topology>
    </subcellularLocation>
</comment>
<evidence type="ECO:0000256" key="4">
    <source>
        <dbReference type="ARBA" id="ARBA00022729"/>
    </source>
</evidence>
<evidence type="ECO:0000259" key="13">
    <source>
        <dbReference type="Pfam" id="PF11721"/>
    </source>
</evidence>
<feature type="domain" description="Malectin" evidence="13">
    <location>
        <begin position="30"/>
        <end position="188"/>
    </location>
</feature>
<evidence type="ECO:0000256" key="10">
    <source>
        <dbReference type="SAM" id="MobiDB-lite"/>
    </source>
</evidence>
<evidence type="ECO:0000256" key="9">
    <source>
        <dbReference type="ARBA" id="ARBA00023277"/>
    </source>
</evidence>
<dbReference type="EMBL" id="AMQN01002904">
    <property type="status" value="NOT_ANNOTATED_CDS"/>
    <property type="molecule type" value="Genomic_DNA"/>
</dbReference>
<keyword evidence="8" id="KW-0325">Glycoprotein</keyword>
<dbReference type="AlphaFoldDB" id="R7TKP8"/>
<evidence type="ECO:0000256" key="7">
    <source>
        <dbReference type="ARBA" id="ARBA00023136"/>
    </source>
</evidence>
<protein>
    <recommendedName>
        <fullName evidence="13">Malectin domain-containing protein</fullName>
    </recommendedName>
</protein>